<dbReference type="SUPFAM" id="SSF52540">
    <property type="entry name" value="P-loop containing nucleoside triphosphate hydrolases"/>
    <property type="match status" value="1"/>
</dbReference>
<dbReference type="Pfam" id="PF13671">
    <property type="entry name" value="AAA_33"/>
    <property type="match status" value="1"/>
</dbReference>
<proteinExistence type="predicted"/>
<evidence type="ECO:0000313" key="2">
    <source>
        <dbReference type="Proteomes" id="UP000293398"/>
    </source>
</evidence>
<dbReference type="OrthoDB" id="531205at2"/>
<evidence type="ECO:0000313" key="1">
    <source>
        <dbReference type="EMBL" id="RZT98820.1"/>
    </source>
</evidence>
<dbReference type="RefSeq" id="WP_128393851.1">
    <property type="nucleotide sequence ID" value="NZ_SHKO01000001.1"/>
</dbReference>
<dbReference type="GO" id="GO:0016301">
    <property type="term" value="F:kinase activity"/>
    <property type="evidence" value="ECO:0007669"/>
    <property type="project" value="UniProtKB-KW"/>
</dbReference>
<name>A0A4Q7VQT0_9BURK</name>
<comment type="caution">
    <text evidence="1">The sequence shown here is derived from an EMBL/GenBank/DDBJ whole genome shotgun (WGS) entry which is preliminary data.</text>
</comment>
<protein>
    <submittedName>
        <fullName evidence="1">Putative kinase</fullName>
    </submittedName>
</protein>
<dbReference type="EMBL" id="SHKO01000001">
    <property type="protein sequence ID" value="RZT98820.1"/>
    <property type="molecule type" value="Genomic_DNA"/>
</dbReference>
<keyword evidence="1" id="KW-0808">Transferase</keyword>
<organism evidence="1 2">
    <name type="scientific">Advenella incenata</name>
    <dbReference type="NCBI Taxonomy" id="267800"/>
    <lineage>
        <taxon>Bacteria</taxon>
        <taxon>Pseudomonadati</taxon>
        <taxon>Pseudomonadota</taxon>
        <taxon>Betaproteobacteria</taxon>
        <taxon>Burkholderiales</taxon>
        <taxon>Alcaligenaceae</taxon>
    </lineage>
</organism>
<reference evidence="1 2" key="1">
    <citation type="submission" date="2019-02" db="EMBL/GenBank/DDBJ databases">
        <title>Genomic Encyclopedia of Type Strains, Phase IV (KMG-IV): sequencing the most valuable type-strain genomes for metagenomic binning, comparative biology and taxonomic classification.</title>
        <authorList>
            <person name="Goeker M."/>
        </authorList>
    </citation>
    <scope>NUCLEOTIDE SEQUENCE [LARGE SCALE GENOMIC DNA]</scope>
    <source>
        <strain evidence="1 2">DSM 23814</strain>
    </source>
</reference>
<gene>
    <name evidence="1" type="ORF">EV681_0598</name>
</gene>
<dbReference type="InterPro" id="IPR027417">
    <property type="entry name" value="P-loop_NTPase"/>
</dbReference>
<dbReference type="AlphaFoldDB" id="A0A4Q7VQT0"/>
<sequence length="166" mass="18918">MTTLHLFCGKIASGKSTLASNIARDHNAVLISEDHWLSRLYVGEIKDVSDYVKRSAQLQSAMGLHVEHLLLAGVSVALDFPANTIPNRMWMRHIFERAGVYHQLHYLDMPDEICKSRLCQRNAEGMHEFAVSDADFELMTRHFVTPKVEERFNLVKHGAVHLDHGR</sequence>
<dbReference type="Gene3D" id="3.40.50.300">
    <property type="entry name" value="P-loop containing nucleotide triphosphate hydrolases"/>
    <property type="match status" value="1"/>
</dbReference>
<keyword evidence="1" id="KW-0418">Kinase</keyword>
<keyword evidence="2" id="KW-1185">Reference proteome</keyword>
<dbReference type="Proteomes" id="UP000293398">
    <property type="component" value="Unassembled WGS sequence"/>
</dbReference>
<accession>A0A4Q7VQT0</accession>